<dbReference type="Pfam" id="PF01368">
    <property type="entry name" value="DHH"/>
    <property type="match status" value="1"/>
</dbReference>
<evidence type="ECO:0000313" key="6">
    <source>
        <dbReference type="Proteomes" id="UP000273828"/>
    </source>
</evidence>
<dbReference type="Pfam" id="PF02272">
    <property type="entry name" value="DHHA1"/>
    <property type="match status" value="1"/>
</dbReference>
<gene>
    <name evidence="5" type="ORF">EA462_12375</name>
</gene>
<dbReference type="AlphaFoldDB" id="A0A3N6LKI4"/>
<comment type="caution">
    <text evidence="5">The sequence shown here is derived from an EMBL/GenBank/DDBJ whole genome shotgun (WGS) entry which is preliminary data.</text>
</comment>
<dbReference type="RefSeq" id="WP_124178849.1">
    <property type="nucleotide sequence ID" value="NZ_REFY01000004.1"/>
</dbReference>
<feature type="domain" description="DHHA1" evidence="3">
    <location>
        <begin position="400"/>
        <end position="501"/>
    </location>
</feature>
<dbReference type="Pfam" id="PF21763">
    <property type="entry name" value="DHH_CID"/>
    <property type="match status" value="1"/>
</dbReference>
<dbReference type="EMBL" id="REFY01000004">
    <property type="protein sequence ID" value="RQG89158.1"/>
    <property type="molecule type" value="Genomic_DNA"/>
</dbReference>
<evidence type="ECO:0000259" key="3">
    <source>
        <dbReference type="Pfam" id="PF02272"/>
    </source>
</evidence>
<evidence type="ECO:0000259" key="4">
    <source>
        <dbReference type="Pfam" id="PF21763"/>
    </source>
</evidence>
<dbReference type="InterPro" id="IPR051673">
    <property type="entry name" value="SSDNA_exonuclease_RecJ"/>
</dbReference>
<dbReference type="GO" id="GO:0003676">
    <property type="term" value="F:nucleic acid binding"/>
    <property type="evidence" value="ECO:0007669"/>
    <property type="project" value="InterPro"/>
</dbReference>
<organism evidence="5 6">
    <name type="scientific">Natrarchaeobius halalkaliphilus</name>
    <dbReference type="NCBI Taxonomy" id="1679091"/>
    <lineage>
        <taxon>Archaea</taxon>
        <taxon>Methanobacteriati</taxon>
        <taxon>Methanobacteriota</taxon>
        <taxon>Stenosarchaea group</taxon>
        <taxon>Halobacteria</taxon>
        <taxon>Halobacteriales</taxon>
        <taxon>Natrialbaceae</taxon>
        <taxon>Natrarchaeobius</taxon>
    </lineage>
</organism>
<feature type="domain" description="DHH-CID" evidence="4">
    <location>
        <begin position="228"/>
        <end position="311"/>
    </location>
</feature>
<sequence length="505" mass="53213">MAGPIPDLEERATLCARRLYSADRVLLASHIDADGLTSAAIAAQAIERAGIPFETVFEKQLDEDAIAALAATEYDTVLFTDFGSGQLDVIGQHEDAGEFTPVIADHHQPADRETKYHLNPLLFGINGASELSGAGTSYVLARALAAVSDDGSDTSQGVATDGGVGANTAAPDDATDARPDNTDLAALAVVGAVGDMQASSGELHGANAKIVEEGVDAGVLETGTDLALYGKQTRPLPKLLEYATDVHIPGISNDERGALRFLDGLDLELKRDGEWRRWSGLTNDEKQTVASALVKRAVTKGVPATKIDQLVGTAYVLAEEPVGTELRDASEFSTLLNATARYDRADVGLGVCLGNRDEALERARKLLRNHRRNLSAGIDLVTREGVTVEDHVQWFHAGDRIRETIVGIVAGMAMGNAGISRSRPILAFAEKGVDGDDEPDLKVSSRGTHSLVRRGLDLSVVMGEASRAVGGDGGGHDVAAGATVPNGAEREFIERADEIVGNQLS</sequence>
<dbReference type="InterPro" id="IPR038763">
    <property type="entry name" value="DHH_sf"/>
</dbReference>
<evidence type="ECO:0000259" key="2">
    <source>
        <dbReference type="Pfam" id="PF01368"/>
    </source>
</evidence>
<protein>
    <submittedName>
        <fullName evidence="5">DHH family phosphoesterase</fullName>
    </submittedName>
</protein>
<dbReference type="Gene3D" id="3.90.1640.30">
    <property type="match status" value="1"/>
</dbReference>
<proteinExistence type="predicted"/>
<evidence type="ECO:0000313" key="5">
    <source>
        <dbReference type="EMBL" id="RQG89158.1"/>
    </source>
</evidence>
<dbReference type="SUPFAM" id="SSF64182">
    <property type="entry name" value="DHH phosphoesterases"/>
    <property type="match status" value="1"/>
</dbReference>
<dbReference type="PANTHER" id="PTHR30255">
    <property type="entry name" value="SINGLE-STRANDED-DNA-SPECIFIC EXONUCLEASE RECJ"/>
    <property type="match status" value="1"/>
</dbReference>
<dbReference type="InterPro" id="IPR003156">
    <property type="entry name" value="DHHA1_dom"/>
</dbReference>
<dbReference type="Gene3D" id="3.10.310.30">
    <property type="match status" value="1"/>
</dbReference>
<dbReference type="PANTHER" id="PTHR30255:SF3">
    <property type="entry name" value="SINGLE-STRANDED-DNA-SPECIFIC EXONUCLEASE RECJ"/>
    <property type="match status" value="1"/>
</dbReference>
<dbReference type="GO" id="GO:0004527">
    <property type="term" value="F:exonuclease activity"/>
    <property type="evidence" value="ECO:0007669"/>
    <property type="project" value="UniProtKB-KW"/>
</dbReference>
<dbReference type="InterPro" id="IPR001667">
    <property type="entry name" value="DDH_dom"/>
</dbReference>
<dbReference type="Proteomes" id="UP000273828">
    <property type="component" value="Unassembled WGS sequence"/>
</dbReference>
<accession>A0A3N6LKI4</accession>
<name>A0A3N6LKI4_9EURY</name>
<feature type="domain" description="DDH" evidence="2">
    <location>
        <begin position="25"/>
        <end position="140"/>
    </location>
</feature>
<reference evidence="5 6" key="1">
    <citation type="submission" date="2018-10" db="EMBL/GenBank/DDBJ databases">
        <title>Natrarchaeobius chitinivorans gen. nov., sp. nov., and Natrarchaeobius haloalkaliphilus sp. nov., alkaliphilic, chitin-utilizing haloarchaea from hypersaline alkaline lakes.</title>
        <authorList>
            <person name="Sorokin D.Y."/>
            <person name="Elcheninov A.G."/>
            <person name="Kostrikina N.A."/>
            <person name="Bale N.J."/>
            <person name="Sinninghe Damste J.S."/>
            <person name="Khijniak T.V."/>
            <person name="Kublanov I.V."/>
            <person name="Toshchakov S.V."/>
        </authorList>
    </citation>
    <scope>NUCLEOTIDE SEQUENCE [LARGE SCALE GENOMIC DNA]</scope>
    <source>
        <strain evidence="5 6">AArcht-Sl</strain>
    </source>
</reference>
<keyword evidence="6" id="KW-1185">Reference proteome</keyword>
<evidence type="ECO:0000256" key="1">
    <source>
        <dbReference type="SAM" id="MobiDB-lite"/>
    </source>
</evidence>
<dbReference type="OrthoDB" id="36101at2157"/>
<feature type="region of interest" description="Disordered" evidence="1">
    <location>
        <begin position="150"/>
        <end position="179"/>
    </location>
</feature>
<dbReference type="InterPro" id="IPR048515">
    <property type="entry name" value="DHH_CID"/>
</dbReference>